<dbReference type="AlphaFoldDB" id="A0A5B0S3G0"/>
<evidence type="ECO:0000313" key="3">
    <source>
        <dbReference type="Proteomes" id="UP000325313"/>
    </source>
</evidence>
<evidence type="ECO:0000313" key="2">
    <source>
        <dbReference type="EMBL" id="KAA1132457.1"/>
    </source>
</evidence>
<proteinExistence type="predicted"/>
<comment type="caution">
    <text evidence="2">The sequence shown here is derived from an EMBL/GenBank/DDBJ whole genome shotgun (WGS) entry which is preliminary data.</text>
</comment>
<reference evidence="2 3" key="1">
    <citation type="submission" date="2019-05" db="EMBL/GenBank/DDBJ databases">
        <title>Emergence of the Ug99 lineage of the wheat stem rust pathogen through somatic hybridization.</title>
        <authorList>
            <person name="Li F."/>
            <person name="Upadhyaya N.M."/>
            <person name="Sperschneider J."/>
            <person name="Matny O."/>
            <person name="Nguyen-Phuc H."/>
            <person name="Mago R."/>
            <person name="Raley C."/>
            <person name="Miller M.E."/>
            <person name="Silverstein K.A.T."/>
            <person name="Henningsen E."/>
            <person name="Hirsch C.D."/>
            <person name="Visser B."/>
            <person name="Pretorius Z.A."/>
            <person name="Steffenson B.J."/>
            <person name="Schwessinger B."/>
            <person name="Dodds P.N."/>
            <person name="Figueroa M."/>
        </authorList>
    </citation>
    <scope>NUCLEOTIDE SEQUENCE [LARGE SCALE GENOMIC DNA]</scope>
    <source>
        <strain evidence="2 3">Ug99</strain>
    </source>
</reference>
<dbReference type="EMBL" id="VDEP01000080">
    <property type="protein sequence ID" value="KAA1132457.1"/>
    <property type="molecule type" value="Genomic_DNA"/>
</dbReference>
<protein>
    <submittedName>
        <fullName evidence="2">Uncharacterized protein</fullName>
    </submittedName>
</protein>
<name>A0A5B0S3G0_PUCGR</name>
<evidence type="ECO:0000256" key="1">
    <source>
        <dbReference type="SAM" id="MobiDB-lite"/>
    </source>
</evidence>
<feature type="region of interest" description="Disordered" evidence="1">
    <location>
        <begin position="22"/>
        <end position="43"/>
    </location>
</feature>
<accession>A0A5B0S3G0</accession>
<gene>
    <name evidence="2" type="ORF">PGTUg99_011181</name>
</gene>
<dbReference type="Proteomes" id="UP000325313">
    <property type="component" value="Unassembled WGS sequence"/>
</dbReference>
<organism evidence="2 3">
    <name type="scientific">Puccinia graminis f. sp. tritici</name>
    <dbReference type="NCBI Taxonomy" id="56615"/>
    <lineage>
        <taxon>Eukaryota</taxon>
        <taxon>Fungi</taxon>
        <taxon>Dikarya</taxon>
        <taxon>Basidiomycota</taxon>
        <taxon>Pucciniomycotina</taxon>
        <taxon>Pucciniomycetes</taxon>
        <taxon>Pucciniales</taxon>
        <taxon>Pucciniaceae</taxon>
        <taxon>Puccinia</taxon>
    </lineage>
</organism>
<sequence>MDDDSMGSRYELREAYRLGLSVMSSGGSSSGRETVRGDLPSVRAGFGGLDPRGSFHRHPALRASPTSALVAETPMCATDHKSRIQSAFLRCSISSTVSLCWQSGDASNRLNGAYRLTRGSGAST</sequence>